<dbReference type="InterPro" id="IPR036388">
    <property type="entry name" value="WH-like_DNA-bd_sf"/>
</dbReference>
<dbReference type="SUPFAM" id="SSF46785">
    <property type="entry name" value="Winged helix' DNA-binding domain"/>
    <property type="match status" value="1"/>
</dbReference>
<evidence type="ECO:0000256" key="2">
    <source>
        <dbReference type="ARBA" id="ARBA00023015"/>
    </source>
</evidence>
<dbReference type="PANTHER" id="PTHR30537:SF74">
    <property type="entry name" value="HTH-TYPE TRANSCRIPTIONAL REGULATOR TRPI"/>
    <property type="match status" value="1"/>
</dbReference>
<dbReference type="CDD" id="cd08432">
    <property type="entry name" value="PBP2_GcdR_TrpI_HvrB_AmpR_like"/>
    <property type="match status" value="1"/>
</dbReference>
<sequence length="292" mass="32517">MKRGTLPLNALRAFEATVRHGQMKLAADELGVTYGAISRQVRGLEDVLGVQLFDGPRNKLVPTQAALDLQPALQTAFDGIEQALDQVVNPARRVLDVSCLSTFSMRWLIPRLFDFQERHQDIEVRLTADDGPVDFTRQRHDLAIRVGAGPWDNAQAMTLFEDRVGPVLSPDLIKSGAIKSWEELSDLPVLHTKTRQAAWLDWCAANDHMLPSRGREFEHFYFLLEAATAGLGVAIAPEVLVSDDLRAGRLIAPFGFQPSGQVYVCLHPDQPSKDVIIFLEWLSDSAKDRLKV</sequence>
<dbReference type="InterPro" id="IPR058163">
    <property type="entry name" value="LysR-type_TF_proteobact-type"/>
</dbReference>
<evidence type="ECO:0000313" key="6">
    <source>
        <dbReference type="EMBL" id="NVO56409.1"/>
    </source>
</evidence>
<dbReference type="SUPFAM" id="SSF53850">
    <property type="entry name" value="Periplasmic binding protein-like II"/>
    <property type="match status" value="1"/>
</dbReference>
<dbReference type="Pfam" id="PF03466">
    <property type="entry name" value="LysR_substrate"/>
    <property type="match status" value="1"/>
</dbReference>
<evidence type="ECO:0000256" key="1">
    <source>
        <dbReference type="ARBA" id="ARBA00009437"/>
    </source>
</evidence>
<comment type="similarity">
    <text evidence="1">Belongs to the LysR transcriptional regulatory family.</text>
</comment>
<gene>
    <name evidence="6" type="ORF">HW561_11475</name>
</gene>
<comment type="caution">
    <text evidence="6">The sequence shown here is derived from an EMBL/GenBank/DDBJ whole genome shotgun (WGS) entry which is preliminary data.</text>
</comment>
<protein>
    <submittedName>
        <fullName evidence="6">LysR family transcriptional regulator</fullName>
    </submittedName>
</protein>
<proteinExistence type="inferred from homology"/>
<dbReference type="Pfam" id="PF00126">
    <property type="entry name" value="HTH_1"/>
    <property type="match status" value="1"/>
</dbReference>
<dbReference type="RefSeq" id="WP_176864834.1">
    <property type="nucleotide sequence ID" value="NZ_JABXWT010000004.1"/>
</dbReference>
<accession>A0ABX2PQK1</accession>
<evidence type="ECO:0000256" key="3">
    <source>
        <dbReference type="ARBA" id="ARBA00023125"/>
    </source>
</evidence>
<keyword evidence="3" id="KW-0238">DNA-binding</keyword>
<dbReference type="EMBL" id="JABXWT010000004">
    <property type="protein sequence ID" value="NVO56409.1"/>
    <property type="molecule type" value="Genomic_DNA"/>
</dbReference>
<dbReference type="InterPro" id="IPR036390">
    <property type="entry name" value="WH_DNA-bd_sf"/>
</dbReference>
<dbReference type="Gene3D" id="3.40.190.10">
    <property type="entry name" value="Periplasmic binding protein-like II"/>
    <property type="match status" value="2"/>
</dbReference>
<keyword evidence="4" id="KW-0804">Transcription</keyword>
<dbReference type="Gene3D" id="1.10.10.10">
    <property type="entry name" value="Winged helix-like DNA-binding domain superfamily/Winged helix DNA-binding domain"/>
    <property type="match status" value="1"/>
</dbReference>
<dbReference type="PROSITE" id="PS50931">
    <property type="entry name" value="HTH_LYSR"/>
    <property type="match status" value="1"/>
</dbReference>
<keyword evidence="7" id="KW-1185">Reference proteome</keyword>
<name>A0ABX2PQK1_9RHOB</name>
<evidence type="ECO:0000259" key="5">
    <source>
        <dbReference type="PROSITE" id="PS50931"/>
    </source>
</evidence>
<feature type="domain" description="HTH lysR-type" evidence="5">
    <location>
        <begin position="6"/>
        <end position="63"/>
    </location>
</feature>
<evidence type="ECO:0000256" key="4">
    <source>
        <dbReference type="ARBA" id="ARBA00023163"/>
    </source>
</evidence>
<dbReference type="Proteomes" id="UP000630805">
    <property type="component" value="Unassembled WGS sequence"/>
</dbReference>
<evidence type="ECO:0000313" key="7">
    <source>
        <dbReference type="Proteomes" id="UP000630805"/>
    </source>
</evidence>
<dbReference type="InterPro" id="IPR000847">
    <property type="entry name" value="LysR_HTH_N"/>
</dbReference>
<dbReference type="PANTHER" id="PTHR30537">
    <property type="entry name" value="HTH-TYPE TRANSCRIPTIONAL REGULATOR"/>
    <property type="match status" value="1"/>
</dbReference>
<organism evidence="6 7">
    <name type="scientific">Ruegeria haliotis</name>
    <dbReference type="NCBI Taxonomy" id="2747601"/>
    <lineage>
        <taxon>Bacteria</taxon>
        <taxon>Pseudomonadati</taxon>
        <taxon>Pseudomonadota</taxon>
        <taxon>Alphaproteobacteria</taxon>
        <taxon>Rhodobacterales</taxon>
        <taxon>Roseobacteraceae</taxon>
        <taxon>Ruegeria</taxon>
    </lineage>
</organism>
<keyword evidence="2" id="KW-0805">Transcription regulation</keyword>
<dbReference type="InterPro" id="IPR005119">
    <property type="entry name" value="LysR_subst-bd"/>
</dbReference>
<reference evidence="6 7" key="1">
    <citation type="submission" date="2020-06" db="EMBL/GenBank/DDBJ databases">
        <authorList>
            <person name="Cao W.R."/>
        </authorList>
    </citation>
    <scope>NUCLEOTIDE SEQUENCE [LARGE SCALE GENOMIC DNA]</scope>
    <source>
        <strain evidence="6 7">B1Z28</strain>
    </source>
</reference>